<reference evidence="1" key="1">
    <citation type="submission" date="2024-06" db="UniProtKB">
        <authorList>
            <consortium name="RefSeq"/>
        </authorList>
    </citation>
    <scope>NUCLEOTIDE SEQUENCE [LARGE SCALE GENOMIC DNA]</scope>
</reference>
<protein>
    <submittedName>
        <fullName evidence="2">Uncharacterized protein LOC111109279</fullName>
    </submittedName>
</protein>
<dbReference type="Proteomes" id="UP000694844">
    <property type="component" value="Chromosome 1"/>
</dbReference>
<evidence type="ECO:0000313" key="1">
    <source>
        <dbReference type="Proteomes" id="UP000694844"/>
    </source>
</evidence>
<sequence length="419" mass="46731">MQATRPRSLIAPLQIGVAIQLHHQFGSRFLIDTLYNLGFSSSYSEVQRYKTNAAFSQGTDIPEMSGEKHLQYIADNVDHNIKTLDGLGTFHGMGIIASVTPGFQRKAIVPRDKISMDELKDIAKINIKIYRPDNNSGKELLKFQKLLSVEETSFSESIGLLCGAVWPKKKTGWSSFCQMAYKGSYSGKSSIVYLPMIDMNPSDLTCIFSTLHFIAEEAKRHNAEPVITFDQPLYWKAVNIIVNEPDQSNLKSTIVRLGGFHTEMSFLGAIGHLMNESGLSELLETVYASTAVSHMLSGKAIARATRGHFLVHTALTLLLILITFDIQIGADSMSSTESEQTEDGPTVDILFQIIEVVPEIERMTETFDGIMNGDIPVDSLKNNSMVTDVNKRINAYKETLKHCRTAGLWFQYIEMVELM</sequence>
<evidence type="ECO:0000313" key="2">
    <source>
        <dbReference type="RefSeq" id="XP_022301073.1"/>
    </source>
</evidence>
<accession>A0A8B8BCZ7</accession>
<dbReference type="OrthoDB" id="10069752at2759"/>
<proteinExistence type="predicted"/>
<dbReference type="RefSeq" id="XP_022301073.1">
    <property type="nucleotide sequence ID" value="XM_022445365.1"/>
</dbReference>
<dbReference type="PANTHER" id="PTHR46704:SF1">
    <property type="entry name" value="TELOMERE LENGTH REGULATION PROTEIN TEL2 HOMOLOG"/>
    <property type="match status" value="1"/>
</dbReference>
<organism evidence="1 2">
    <name type="scientific">Crassostrea virginica</name>
    <name type="common">Eastern oyster</name>
    <dbReference type="NCBI Taxonomy" id="6565"/>
    <lineage>
        <taxon>Eukaryota</taxon>
        <taxon>Metazoa</taxon>
        <taxon>Spiralia</taxon>
        <taxon>Lophotrochozoa</taxon>
        <taxon>Mollusca</taxon>
        <taxon>Bivalvia</taxon>
        <taxon>Autobranchia</taxon>
        <taxon>Pteriomorphia</taxon>
        <taxon>Ostreida</taxon>
        <taxon>Ostreoidea</taxon>
        <taxon>Ostreidae</taxon>
        <taxon>Crassostrea</taxon>
    </lineage>
</organism>
<keyword evidence="1" id="KW-1185">Reference proteome</keyword>
<dbReference type="KEGG" id="cvn:111109279"/>
<name>A0A8B8BCZ7_CRAVI</name>
<dbReference type="GeneID" id="111109279"/>
<reference evidence="2" key="2">
    <citation type="submission" date="2025-08" db="UniProtKB">
        <authorList>
            <consortium name="RefSeq"/>
        </authorList>
    </citation>
    <scope>IDENTIFICATION</scope>
    <source>
        <tissue evidence="2">Whole sample</tissue>
    </source>
</reference>
<dbReference type="PANTHER" id="PTHR46704">
    <property type="entry name" value="CXC DOMAIN-CONTAINING PROTEIN-RELATED"/>
    <property type="match status" value="1"/>
</dbReference>
<gene>
    <name evidence="2" type="primary">LOC111109279</name>
</gene>
<dbReference type="AlphaFoldDB" id="A0A8B8BCZ7"/>